<protein>
    <submittedName>
        <fullName evidence="1">Uncharacterized protein</fullName>
    </submittedName>
</protein>
<accession>L1QK99</accession>
<dbReference type="RefSeq" id="WP_005211198.1">
    <property type="nucleotide sequence ID" value="NZ_KB291616.1"/>
</dbReference>
<dbReference type="STRING" id="545697.HMPREF0216_00770"/>
<dbReference type="AlphaFoldDB" id="L1QK99"/>
<organism evidence="1 2">
    <name type="scientific">Clostridium celatum DSM 1785</name>
    <dbReference type="NCBI Taxonomy" id="545697"/>
    <lineage>
        <taxon>Bacteria</taxon>
        <taxon>Bacillati</taxon>
        <taxon>Bacillota</taxon>
        <taxon>Clostridia</taxon>
        <taxon>Eubacteriales</taxon>
        <taxon>Clostridiaceae</taxon>
        <taxon>Clostridium</taxon>
    </lineage>
</organism>
<reference evidence="1 2" key="1">
    <citation type="submission" date="2012-05" db="EMBL/GenBank/DDBJ databases">
        <authorList>
            <person name="Weinstock G."/>
            <person name="Sodergren E."/>
            <person name="Lobos E.A."/>
            <person name="Fulton L."/>
            <person name="Fulton R."/>
            <person name="Courtney L."/>
            <person name="Fronick C."/>
            <person name="O'Laughlin M."/>
            <person name="Godfrey J."/>
            <person name="Wilson R.M."/>
            <person name="Miner T."/>
            <person name="Farmer C."/>
            <person name="Delehaunty K."/>
            <person name="Cordes M."/>
            <person name="Minx P."/>
            <person name="Tomlinson C."/>
            <person name="Chen J."/>
            <person name="Wollam A."/>
            <person name="Pepin K.H."/>
            <person name="Bhonagiri V."/>
            <person name="Zhang X."/>
            <person name="Suruliraj S."/>
            <person name="Warren W."/>
            <person name="Mitreva M."/>
            <person name="Mardis E.R."/>
            <person name="Wilson R.K."/>
        </authorList>
    </citation>
    <scope>NUCLEOTIDE SEQUENCE [LARGE SCALE GENOMIC DNA]</scope>
    <source>
        <strain evidence="1 2">DSM 1785</strain>
    </source>
</reference>
<dbReference type="PATRIC" id="fig|545697.3.peg.757"/>
<dbReference type="Proteomes" id="UP000010420">
    <property type="component" value="Unassembled WGS sequence"/>
</dbReference>
<evidence type="ECO:0000313" key="1">
    <source>
        <dbReference type="EMBL" id="EKY28419.1"/>
    </source>
</evidence>
<name>L1QK99_9CLOT</name>
<dbReference type="HOGENOM" id="CLU_3249478_0_0_9"/>
<comment type="caution">
    <text evidence="1">The sequence shown here is derived from an EMBL/GenBank/DDBJ whole genome shotgun (WGS) entry which is preliminary data.</text>
</comment>
<evidence type="ECO:0000313" key="2">
    <source>
        <dbReference type="Proteomes" id="UP000010420"/>
    </source>
</evidence>
<gene>
    <name evidence="1" type="ORF">HMPREF0216_00770</name>
</gene>
<dbReference type="EMBL" id="AMEZ01000024">
    <property type="protein sequence ID" value="EKY28419.1"/>
    <property type="molecule type" value="Genomic_DNA"/>
</dbReference>
<proteinExistence type="predicted"/>
<sequence length="42" mass="5264">MKFLKSIKQLMITRLCETIVHEENKFFKEIYKEYLERLIEEV</sequence>
<keyword evidence="2" id="KW-1185">Reference proteome</keyword>